<gene>
    <name evidence="1" type="ORF">DFR71_6631</name>
</gene>
<organism evidence="1 2">
    <name type="scientific">Nocardia alba</name>
    <dbReference type="NCBI Taxonomy" id="225051"/>
    <lineage>
        <taxon>Bacteria</taxon>
        <taxon>Bacillati</taxon>
        <taxon>Actinomycetota</taxon>
        <taxon>Actinomycetes</taxon>
        <taxon>Mycobacteriales</taxon>
        <taxon>Nocardiaceae</taxon>
        <taxon>Nocardia</taxon>
    </lineage>
</organism>
<accession>A0A4R1F6D3</accession>
<dbReference type="RefSeq" id="WP_067460253.1">
    <property type="nucleotide sequence ID" value="NZ_SMFR01000013.1"/>
</dbReference>
<evidence type="ECO:0000313" key="2">
    <source>
        <dbReference type="Proteomes" id="UP000294856"/>
    </source>
</evidence>
<dbReference type="STRING" id="1210063.GCA_001612665_06486"/>
<keyword evidence="2" id="KW-1185">Reference proteome</keyword>
<sequence length="263" mass="29215">MSLRDSTTAPYCPCPATEPGHYEGPFVSDWHDSDDRLWFADVALVAAFVGEAVRAELLGHTLDAQTLWDVVDDGFYGCFKNVAALDLHNAALALTSNGDFTSAPDAEARAYRLAAELVEYFCDPSPLLLEWHIQQVITAPWRSRRRARKALRRFVLTHGLNPTNADHIEVLDRGRRHGTRTPQLRYGTYLVYLGVAGDGSGHYVHADVTRSVWELLGSPRRLTRAESAMLAYANSEGLSDLEMRWRHTVSGALAKLSDFAMGV</sequence>
<dbReference type="AlphaFoldDB" id="A0A4R1F6D3"/>
<reference evidence="1 2" key="1">
    <citation type="submission" date="2019-03" db="EMBL/GenBank/DDBJ databases">
        <title>Genomic Encyclopedia of Type Strains, Phase IV (KMG-IV): sequencing the most valuable type-strain genomes for metagenomic binning, comparative biology and taxonomic classification.</title>
        <authorList>
            <person name="Goeker M."/>
        </authorList>
    </citation>
    <scope>NUCLEOTIDE SEQUENCE [LARGE SCALE GENOMIC DNA]</scope>
    <source>
        <strain evidence="1 2">DSM 44684</strain>
    </source>
</reference>
<protein>
    <submittedName>
        <fullName evidence="1">Uncharacterized protein</fullName>
    </submittedName>
</protein>
<name>A0A4R1F6D3_9NOCA</name>
<dbReference type="EMBL" id="SMFR01000013">
    <property type="protein sequence ID" value="TCJ88089.1"/>
    <property type="molecule type" value="Genomic_DNA"/>
</dbReference>
<proteinExistence type="predicted"/>
<evidence type="ECO:0000313" key="1">
    <source>
        <dbReference type="EMBL" id="TCJ88089.1"/>
    </source>
</evidence>
<dbReference type="Proteomes" id="UP000294856">
    <property type="component" value="Unassembled WGS sequence"/>
</dbReference>
<comment type="caution">
    <text evidence="1">The sequence shown here is derived from an EMBL/GenBank/DDBJ whole genome shotgun (WGS) entry which is preliminary data.</text>
</comment>